<organism evidence="7 8">
    <name type="scientific">Durusdinium trenchii</name>
    <dbReference type="NCBI Taxonomy" id="1381693"/>
    <lineage>
        <taxon>Eukaryota</taxon>
        <taxon>Sar</taxon>
        <taxon>Alveolata</taxon>
        <taxon>Dinophyceae</taxon>
        <taxon>Suessiales</taxon>
        <taxon>Symbiodiniaceae</taxon>
        <taxon>Durusdinium</taxon>
    </lineage>
</organism>
<name>A0ABP0KVK3_9DINO</name>
<evidence type="ECO:0000256" key="2">
    <source>
        <dbReference type="ARBA" id="ARBA00022692"/>
    </source>
</evidence>
<dbReference type="EMBL" id="CAXAMN010009879">
    <property type="protein sequence ID" value="CAK9029994.1"/>
    <property type="molecule type" value="Genomic_DNA"/>
</dbReference>
<keyword evidence="5" id="KW-0808">Transferase</keyword>
<keyword evidence="2" id="KW-0812">Transmembrane</keyword>
<keyword evidence="8" id="KW-1185">Reference proteome</keyword>
<gene>
    <name evidence="7" type="ORF">CCMP2556_LOCUS17699</name>
</gene>
<evidence type="ECO:0000256" key="6">
    <source>
        <dbReference type="SAM" id="MobiDB-lite"/>
    </source>
</evidence>
<dbReference type="Proteomes" id="UP001642484">
    <property type="component" value="Unassembled WGS sequence"/>
</dbReference>
<evidence type="ECO:0000256" key="3">
    <source>
        <dbReference type="ARBA" id="ARBA00022989"/>
    </source>
</evidence>
<evidence type="ECO:0000313" key="8">
    <source>
        <dbReference type="Proteomes" id="UP001642484"/>
    </source>
</evidence>
<evidence type="ECO:0000313" key="7">
    <source>
        <dbReference type="EMBL" id="CAK9029994.1"/>
    </source>
</evidence>
<evidence type="ECO:0000256" key="5">
    <source>
        <dbReference type="RuleBase" id="RU362022"/>
    </source>
</evidence>
<reference evidence="7 8" key="1">
    <citation type="submission" date="2024-02" db="EMBL/GenBank/DDBJ databases">
        <authorList>
            <person name="Chen Y."/>
            <person name="Shah S."/>
            <person name="Dougan E. K."/>
            <person name="Thang M."/>
            <person name="Chan C."/>
        </authorList>
    </citation>
    <scope>NUCLEOTIDE SEQUENCE [LARGE SCALE GENOMIC DNA]</scope>
</reference>
<comment type="caution">
    <text evidence="7">The sequence shown here is derived from an EMBL/GenBank/DDBJ whole genome shotgun (WGS) entry which is preliminary data.</text>
</comment>
<keyword evidence="5" id="KW-0949">S-adenosyl-L-methionine</keyword>
<comment type="catalytic activity">
    <reaction evidence="5">
        <text>[protein]-C-terminal S-[(2E,6E)-farnesyl]-L-cysteine + S-adenosyl-L-methionine = [protein]-C-terminal S-[(2E,6E)-farnesyl]-L-cysteine methyl ester + S-adenosyl-L-homocysteine</text>
        <dbReference type="Rhea" id="RHEA:21672"/>
        <dbReference type="Rhea" id="RHEA-COMP:12125"/>
        <dbReference type="Rhea" id="RHEA-COMP:12126"/>
        <dbReference type="ChEBI" id="CHEBI:57856"/>
        <dbReference type="ChEBI" id="CHEBI:59789"/>
        <dbReference type="ChEBI" id="CHEBI:90510"/>
        <dbReference type="ChEBI" id="CHEBI:90511"/>
        <dbReference type="EC" id="2.1.1.100"/>
    </reaction>
</comment>
<proteinExistence type="inferred from homology"/>
<keyword evidence="3" id="KW-1133">Transmembrane helix</keyword>
<feature type="compositionally biased region" description="Acidic residues" evidence="6">
    <location>
        <begin position="288"/>
        <end position="313"/>
    </location>
</feature>
<keyword evidence="4" id="KW-0472">Membrane</keyword>
<dbReference type="EC" id="2.1.1.100" evidence="5"/>
<keyword evidence="5" id="KW-0256">Endoplasmic reticulum</keyword>
<protein>
    <recommendedName>
        <fullName evidence="5">Protein-S-isoprenylcysteine O-methyltransferase</fullName>
        <ecNumber evidence="5">2.1.1.100</ecNumber>
    </recommendedName>
</protein>
<dbReference type="PANTHER" id="PTHR12714">
    <property type="entry name" value="PROTEIN-S ISOPRENYLCYSTEINE O-METHYLTRANSFERASE"/>
    <property type="match status" value="1"/>
</dbReference>
<feature type="region of interest" description="Disordered" evidence="6">
    <location>
        <begin position="288"/>
        <end position="321"/>
    </location>
</feature>
<dbReference type="Pfam" id="PF04140">
    <property type="entry name" value="ICMT"/>
    <property type="match status" value="1"/>
</dbReference>
<keyword evidence="5" id="KW-0489">Methyltransferase</keyword>
<sequence length="338" mass="37740">MDLSDLMLAHRFVLSAPAFVCSAAVFKSRGLALKGLSRGPAVGEKARVCKAGLGSGYEFNVFLFLSSKLKFCFSSAIGPRFASPDEPLATSHPIFVHAVRAFAAPIPTTRRPTGEEPWSGSLLQIRIGRIAWARPGAAFLLEDWSDEFVGLEIPDRRIVQAGPASVPGHGRDFRCQACGGVKHGKFQEPRIEVLRGVYRCERHPAYLGAMLWGLGIQIALCNPVMLVLVSFVLWASLLHISLEEERELYDEFKGGYANYAALTSCWIPLFNSFLEDSAFQREMQDNCEEENENLQEETEEEEMEDDLHSEDDLLPTWEGVPKGGSLWNRQFREPWMLG</sequence>
<dbReference type="PANTHER" id="PTHR12714:SF9">
    <property type="entry name" value="PROTEIN-S-ISOPRENYLCYSTEINE O-METHYLTRANSFERASE"/>
    <property type="match status" value="1"/>
</dbReference>
<dbReference type="Gene3D" id="1.20.120.1630">
    <property type="match status" value="1"/>
</dbReference>
<evidence type="ECO:0000256" key="4">
    <source>
        <dbReference type="ARBA" id="ARBA00023136"/>
    </source>
</evidence>
<accession>A0ABP0KVK3</accession>
<comment type="subcellular location">
    <subcellularLocation>
        <location evidence="5">Endoplasmic reticulum membrane</location>
        <topology evidence="5">Multi-pass membrane protein</topology>
    </subcellularLocation>
    <subcellularLocation>
        <location evidence="1">Membrane</location>
        <topology evidence="1">Multi-pass membrane protein</topology>
    </subcellularLocation>
</comment>
<evidence type="ECO:0000256" key="1">
    <source>
        <dbReference type="ARBA" id="ARBA00004141"/>
    </source>
</evidence>
<comment type="similarity">
    <text evidence="5">Belongs to the class VI-like SAM-binding methyltransferase superfamily. Isoprenylcysteine carboxyl methyltransferase family.</text>
</comment>
<dbReference type="InterPro" id="IPR007269">
    <property type="entry name" value="ICMT_MeTrfase"/>
</dbReference>